<evidence type="ECO:0000256" key="4">
    <source>
        <dbReference type="ARBA" id="ARBA00006428"/>
    </source>
</evidence>
<evidence type="ECO:0000313" key="19">
    <source>
        <dbReference type="EMBL" id="AIF18270.1"/>
    </source>
</evidence>
<keyword evidence="11" id="KW-0547">Nucleotide-binding</keyword>
<dbReference type="EMBL" id="KF901105">
    <property type="protein sequence ID" value="AIF18270.1"/>
    <property type="molecule type" value="Genomic_DNA"/>
</dbReference>
<sequence length="227" mass="25688">MSDLKIKHIITLTHLLSKGARYNFIQLTGSSLGKSLQKSQQTASKYLTELEDGRFIERFMKGRKVFVRITNKGYAELVKLHSHLGSSLGAFSSYIELRGEIVAGMGEGAYYMSLKGYTKQFKSQIGYIPFPGTLNVKLYQKEYVEAIQLLDDFDGKKIDSFSDGKRTYGWVKCFTAKLNRTINCQLIRLERTHYDNSIIELISKNSICKTANLTLGSKVSIKIIITN</sequence>
<keyword evidence="10" id="KW-0479">Metal-binding</keyword>
<dbReference type="SUPFAM" id="SSF82114">
    <property type="entry name" value="Riboflavin kinase-like"/>
    <property type="match status" value="1"/>
</dbReference>
<comment type="function">
    <text evidence="2">Catalyzes the CTP-dependent phosphorylation of riboflavin (vitamin B2) to form flavin mononucleotide (FMN).</text>
</comment>
<evidence type="ECO:0000256" key="11">
    <source>
        <dbReference type="ARBA" id="ARBA00022741"/>
    </source>
</evidence>
<evidence type="ECO:0000256" key="5">
    <source>
        <dbReference type="ARBA" id="ARBA00011987"/>
    </source>
</evidence>
<dbReference type="AlphaFoldDB" id="A0A075HS36"/>
<keyword evidence="13" id="KW-0460">Magnesium</keyword>
<dbReference type="InterPro" id="IPR023602">
    <property type="entry name" value="Riboflavin_kinase_CTP-dep"/>
</dbReference>
<evidence type="ECO:0000256" key="17">
    <source>
        <dbReference type="ARBA" id="ARBA00047857"/>
    </source>
</evidence>
<name>A0A075HS36_9ARCH</name>
<dbReference type="EC" id="2.7.1.161" evidence="5"/>
<dbReference type="SUPFAM" id="SSF46785">
    <property type="entry name" value="Winged helix' DNA-binding domain"/>
    <property type="match status" value="1"/>
</dbReference>
<protein>
    <recommendedName>
        <fullName evidence="6">Riboflavin kinase</fullName>
        <ecNumber evidence="5">2.7.1.161</ecNumber>
    </recommendedName>
    <alternativeName>
        <fullName evidence="15">CTP-dependent riboflavin kinase</fullName>
    </alternativeName>
    <alternativeName>
        <fullName evidence="16">CTP:riboflavin 5'-phosphotransferase</fullName>
    </alternativeName>
    <alternativeName>
        <fullName evidence="14">Flavokinase</fullName>
    </alternativeName>
</protein>
<dbReference type="InterPro" id="IPR023465">
    <property type="entry name" value="Riboflavin_kinase_dom_sf"/>
</dbReference>
<evidence type="ECO:0000256" key="13">
    <source>
        <dbReference type="ARBA" id="ARBA00022842"/>
    </source>
</evidence>
<dbReference type="InterPro" id="IPR036390">
    <property type="entry name" value="WH_DNA-bd_sf"/>
</dbReference>
<dbReference type="GO" id="GO:0046872">
    <property type="term" value="F:metal ion binding"/>
    <property type="evidence" value="ECO:0007669"/>
    <property type="project" value="UniProtKB-KW"/>
</dbReference>
<dbReference type="Gene3D" id="2.40.30.30">
    <property type="entry name" value="Riboflavin kinase-like"/>
    <property type="match status" value="1"/>
</dbReference>
<keyword evidence="7" id="KW-0285">Flavoprotein</keyword>
<dbReference type="PANTHER" id="PTHR40706:SF1">
    <property type="entry name" value="RIBOFLAVIN KINASE"/>
    <property type="match status" value="1"/>
</dbReference>
<reference evidence="19" key="1">
    <citation type="journal article" date="2014" name="Genome Biol. Evol.">
        <title>Pangenome evidence for extensive interdomain horizontal transfer affecting lineage core and shell genes in uncultured planktonic thaumarchaeota and euryarchaeota.</title>
        <authorList>
            <person name="Deschamps P."/>
            <person name="Zivanovic Y."/>
            <person name="Moreira D."/>
            <person name="Rodriguez-Valera F."/>
            <person name="Lopez-Garcia P."/>
        </authorList>
    </citation>
    <scope>NUCLEOTIDE SEQUENCE</scope>
</reference>
<evidence type="ECO:0000256" key="3">
    <source>
        <dbReference type="ARBA" id="ARBA00005219"/>
    </source>
</evidence>
<comment type="catalytic activity">
    <reaction evidence="17">
        <text>riboflavin + CTP = CDP + FMN + H(+)</text>
        <dbReference type="Rhea" id="RHEA:25021"/>
        <dbReference type="ChEBI" id="CHEBI:15378"/>
        <dbReference type="ChEBI" id="CHEBI:37563"/>
        <dbReference type="ChEBI" id="CHEBI:57986"/>
        <dbReference type="ChEBI" id="CHEBI:58069"/>
        <dbReference type="ChEBI" id="CHEBI:58210"/>
        <dbReference type="EC" id="2.7.1.161"/>
    </reaction>
</comment>
<evidence type="ECO:0000256" key="8">
    <source>
        <dbReference type="ARBA" id="ARBA00022643"/>
    </source>
</evidence>
<dbReference type="GO" id="GO:0008531">
    <property type="term" value="F:riboflavin kinase activity"/>
    <property type="evidence" value="ECO:0007669"/>
    <property type="project" value="InterPro"/>
</dbReference>
<proteinExistence type="inferred from homology"/>
<organism evidence="19">
    <name type="scientific">uncultured marine thaumarchaeote KM3_82_C03</name>
    <dbReference type="NCBI Taxonomy" id="1456303"/>
    <lineage>
        <taxon>Archaea</taxon>
        <taxon>Nitrososphaerota</taxon>
        <taxon>environmental samples</taxon>
    </lineage>
</organism>
<comment type="cofactor">
    <cofactor evidence="1">
        <name>Mg(2+)</name>
        <dbReference type="ChEBI" id="CHEBI:18420"/>
    </cofactor>
</comment>
<dbReference type="GO" id="GO:0009231">
    <property type="term" value="P:riboflavin biosynthetic process"/>
    <property type="evidence" value="ECO:0007669"/>
    <property type="project" value="InterPro"/>
</dbReference>
<evidence type="ECO:0000256" key="7">
    <source>
        <dbReference type="ARBA" id="ARBA00022630"/>
    </source>
</evidence>
<dbReference type="Pfam" id="PF01982">
    <property type="entry name" value="CTP-dep_RFKase"/>
    <property type="match status" value="1"/>
</dbReference>
<evidence type="ECO:0000256" key="12">
    <source>
        <dbReference type="ARBA" id="ARBA00022777"/>
    </source>
</evidence>
<dbReference type="PANTHER" id="PTHR40706">
    <property type="entry name" value="RIBOFLAVIN KINASE"/>
    <property type="match status" value="1"/>
</dbReference>
<evidence type="ECO:0000256" key="1">
    <source>
        <dbReference type="ARBA" id="ARBA00001946"/>
    </source>
</evidence>
<evidence type="ECO:0000256" key="10">
    <source>
        <dbReference type="ARBA" id="ARBA00022723"/>
    </source>
</evidence>
<evidence type="ECO:0000259" key="18">
    <source>
        <dbReference type="Pfam" id="PF01982"/>
    </source>
</evidence>
<dbReference type="InterPro" id="IPR036388">
    <property type="entry name" value="WH-like_DNA-bd_sf"/>
</dbReference>
<evidence type="ECO:0000256" key="2">
    <source>
        <dbReference type="ARBA" id="ARBA00003072"/>
    </source>
</evidence>
<keyword evidence="9 19" id="KW-0808">Transferase</keyword>
<evidence type="ECO:0000256" key="6">
    <source>
        <dbReference type="ARBA" id="ARBA00017394"/>
    </source>
</evidence>
<keyword evidence="8" id="KW-0288">FMN</keyword>
<dbReference type="Gene3D" id="1.10.10.10">
    <property type="entry name" value="Winged helix-like DNA-binding domain superfamily/Winged helix DNA-binding domain"/>
    <property type="match status" value="1"/>
</dbReference>
<gene>
    <name evidence="19" type="primary">rfk</name>
</gene>
<comment type="pathway">
    <text evidence="3">Cofactor biosynthesis; FMN biosynthesis; FMN from riboflavin (CTP route): step 1/1.</text>
</comment>
<dbReference type="GO" id="GO:0009398">
    <property type="term" value="P:FMN biosynthetic process"/>
    <property type="evidence" value="ECO:0007669"/>
    <property type="project" value="UniProtKB-UniPathway"/>
</dbReference>
<dbReference type="UniPathway" id="UPA00276">
    <property type="reaction ID" value="UER00929"/>
</dbReference>
<evidence type="ECO:0000256" key="14">
    <source>
        <dbReference type="ARBA" id="ARBA00029789"/>
    </source>
</evidence>
<evidence type="ECO:0000256" key="9">
    <source>
        <dbReference type="ARBA" id="ARBA00022679"/>
    </source>
</evidence>
<dbReference type="GO" id="GO:0000166">
    <property type="term" value="F:nucleotide binding"/>
    <property type="evidence" value="ECO:0007669"/>
    <property type="project" value="UniProtKB-KW"/>
</dbReference>
<evidence type="ECO:0000256" key="15">
    <source>
        <dbReference type="ARBA" id="ARBA00030544"/>
    </source>
</evidence>
<evidence type="ECO:0000256" key="16">
    <source>
        <dbReference type="ARBA" id="ARBA00033116"/>
    </source>
</evidence>
<dbReference type="InterPro" id="IPR039063">
    <property type="entry name" value="RibK_CTP-dep"/>
</dbReference>
<comment type="similarity">
    <text evidence="4">Belongs to the archaeal riboflavin kinase family.</text>
</comment>
<feature type="domain" description="Riboflavin kinase" evidence="18">
    <location>
        <begin position="101"/>
        <end position="223"/>
    </location>
</feature>
<keyword evidence="12" id="KW-0418">Kinase</keyword>
<accession>A0A075HS36</accession>